<dbReference type="GeneID" id="102804613"/>
<gene>
    <name evidence="4" type="primary">LOC102804613</name>
</gene>
<evidence type="ECO:0000256" key="1">
    <source>
        <dbReference type="SAM" id="SignalP"/>
    </source>
</evidence>
<evidence type="ECO:0000259" key="2">
    <source>
        <dbReference type="PROSITE" id="PS50041"/>
    </source>
</evidence>
<dbReference type="InterPro" id="IPR050111">
    <property type="entry name" value="C-type_lectin/snaclec_domain"/>
</dbReference>
<name>A0ABM0MV41_SACKO</name>
<dbReference type="InterPro" id="IPR001304">
    <property type="entry name" value="C-type_lectin-like"/>
</dbReference>
<protein>
    <submittedName>
        <fullName evidence="4">Low affinity immunoglobulin epsilon Fc receptor-like isoform X1</fullName>
    </submittedName>
</protein>
<sequence length="188" mass="21523">MKCTIFTLILVSTISCLYSVHGHVLLNHVVVEYEIYTDAVTWDEAIQRCESENGQLARIPDKRTDDLLRDYIYYSGANNSVETGFWIGLNDRATENTFVWLNGGPVCYTNWAKDEPNNNTKRNAAEGQDCAQLRKSRDFKWDDEYCNDIRTKGYICEKQFATSVILVRSSTPITQPTYCDNPMTIGLH</sequence>
<evidence type="ECO:0000313" key="3">
    <source>
        <dbReference type="Proteomes" id="UP000694865"/>
    </source>
</evidence>
<dbReference type="InterPro" id="IPR016187">
    <property type="entry name" value="CTDL_fold"/>
</dbReference>
<dbReference type="PROSITE" id="PS50041">
    <property type="entry name" value="C_TYPE_LECTIN_2"/>
    <property type="match status" value="1"/>
</dbReference>
<feature type="signal peptide" evidence="1">
    <location>
        <begin position="1"/>
        <end position="22"/>
    </location>
</feature>
<keyword evidence="1" id="KW-0732">Signal</keyword>
<accession>A0ABM0MV41</accession>
<keyword evidence="3" id="KW-1185">Reference proteome</keyword>
<dbReference type="CDD" id="cd00037">
    <property type="entry name" value="CLECT"/>
    <property type="match status" value="1"/>
</dbReference>
<evidence type="ECO:0000313" key="4">
    <source>
        <dbReference type="RefSeq" id="XP_006823882.1"/>
    </source>
</evidence>
<dbReference type="SUPFAM" id="SSF56436">
    <property type="entry name" value="C-type lectin-like"/>
    <property type="match status" value="1"/>
</dbReference>
<feature type="domain" description="C-type lectin" evidence="2">
    <location>
        <begin position="33"/>
        <end position="147"/>
    </location>
</feature>
<dbReference type="Proteomes" id="UP000694865">
    <property type="component" value="Unplaced"/>
</dbReference>
<organism evidence="3 4">
    <name type="scientific">Saccoglossus kowalevskii</name>
    <name type="common">Acorn worm</name>
    <dbReference type="NCBI Taxonomy" id="10224"/>
    <lineage>
        <taxon>Eukaryota</taxon>
        <taxon>Metazoa</taxon>
        <taxon>Hemichordata</taxon>
        <taxon>Enteropneusta</taxon>
        <taxon>Harrimaniidae</taxon>
        <taxon>Saccoglossus</taxon>
    </lineage>
</organism>
<dbReference type="PANTHER" id="PTHR22803">
    <property type="entry name" value="MANNOSE, PHOSPHOLIPASE, LECTIN RECEPTOR RELATED"/>
    <property type="match status" value="1"/>
</dbReference>
<reference evidence="4" key="1">
    <citation type="submission" date="2025-08" db="UniProtKB">
        <authorList>
            <consortium name="RefSeq"/>
        </authorList>
    </citation>
    <scope>IDENTIFICATION</scope>
    <source>
        <tissue evidence="4">Testes</tissue>
    </source>
</reference>
<dbReference type="InterPro" id="IPR016186">
    <property type="entry name" value="C-type_lectin-like/link_sf"/>
</dbReference>
<dbReference type="Pfam" id="PF00059">
    <property type="entry name" value="Lectin_C"/>
    <property type="match status" value="1"/>
</dbReference>
<dbReference type="SMART" id="SM00034">
    <property type="entry name" value="CLECT"/>
    <property type="match status" value="1"/>
</dbReference>
<dbReference type="PROSITE" id="PS51257">
    <property type="entry name" value="PROKAR_LIPOPROTEIN"/>
    <property type="match status" value="1"/>
</dbReference>
<dbReference type="RefSeq" id="XP_006823882.1">
    <property type="nucleotide sequence ID" value="XM_006823819.1"/>
</dbReference>
<feature type="chain" id="PRO_5047160349" evidence="1">
    <location>
        <begin position="23"/>
        <end position="188"/>
    </location>
</feature>
<proteinExistence type="predicted"/>
<dbReference type="Gene3D" id="3.10.100.10">
    <property type="entry name" value="Mannose-Binding Protein A, subunit A"/>
    <property type="match status" value="1"/>
</dbReference>